<keyword evidence="2" id="KW-0472">Membrane</keyword>
<feature type="chain" id="PRO_5035228855" description="H(+)-exporting diphosphatase" evidence="3">
    <location>
        <begin position="16"/>
        <end position="391"/>
    </location>
</feature>
<dbReference type="GO" id="GO:0006508">
    <property type="term" value="P:proteolysis"/>
    <property type="evidence" value="ECO:0007669"/>
    <property type="project" value="InterPro"/>
</dbReference>
<reference evidence="4" key="1">
    <citation type="submission" date="2021-11" db="EMBL/GenBank/DDBJ databases">
        <authorList>
            <consortium name="Genoscope - CEA"/>
            <person name="William W."/>
        </authorList>
    </citation>
    <scope>NUCLEOTIDE SEQUENCE</scope>
</reference>
<keyword evidence="1" id="KW-0175">Coiled coil</keyword>
<proteinExistence type="predicted"/>
<dbReference type="PANTHER" id="PTHR33471">
    <property type="entry name" value="ATP-DEPENDENT ZINC METALLOPROTEASE-RELATED"/>
    <property type="match status" value="1"/>
</dbReference>
<organism evidence="4 5">
    <name type="scientific">Pelagomonas calceolata</name>
    <dbReference type="NCBI Taxonomy" id="35677"/>
    <lineage>
        <taxon>Eukaryota</taxon>
        <taxon>Sar</taxon>
        <taxon>Stramenopiles</taxon>
        <taxon>Ochrophyta</taxon>
        <taxon>Pelagophyceae</taxon>
        <taxon>Pelagomonadales</taxon>
        <taxon>Pelagomonadaceae</taxon>
        <taxon>Pelagomonas</taxon>
    </lineage>
</organism>
<dbReference type="GO" id="GO:0004176">
    <property type="term" value="F:ATP-dependent peptidase activity"/>
    <property type="evidence" value="ECO:0007669"/>
    <property type="project" value="InterPro"/>
</dbReference>
<evidence type="ECO:0008006" key="6">
    <source>
        <dbReference type="Google" id="ProtNLM"/>
    </source>
</evidence>
<comment type="caution">
    <text evidence="4">The sequence shown here is derived from an EMBL/GenBank/DDBJ whole genome shotgun (WGS) entry which is preliminary data.</text>
</comment>
<keyword evidence="3" id="KW-0732">Signal</keyword>
<dbReference type="PANTHER" id="PTHR33471:SF7">
    <property type="entry name" value="ATP-DEPENDENT ZINC METALLOPROTEASE-RELATED"/>
    <property type="match status" value="1"/>
</dbReference>
<evidence type="ECO:0000256" key="1">
    <source>
        <dbReference type="SAM" id="Coils"/>
    </source>
</evidence>
<sequence length="391" mass="40186">MQLLTVTCMLATTVALLPPARFVQPRRHTLLRGADDDAAALLEAANKLRAEAAALETEAQAEAVALESARVEQQKAAAVAAAAEQKAAAATAALTPAATVAVATPGLAPSAFAGIDKSREAFVSTLSSLKEAGQATKWNSAALVADGAENPTEARVRAATGINGAKDLLSQEEVSNDQLGALTAGVFVVSAILAIASGALIGGNVGASFTYIFAVLPIVFLGVGSSSPGVIVALYGIVRGAAEDLAASERRRRHESAHLVAGYRLGLPVAEYSAGDRPRVEFYYKTGTYTRDDAEALACVALSGAVGECEAFGQAKGAQQDFADLQDIFDRVQPPLTPAEQQSATRRACLNAYGVLYGKRSRKDDAAVAAVDAAMARGATLGEVVCALENA</sequence>
<evidence type="ECO:0000256" key="3">
    <source>
        <dbReference type="SAM" id="SignalP"/>
    </source>
</evidence>
<accession>A0A8J2WKW2</accession>
<dbReference type="SUPFAM" id="SSF140990">
    <property type="entry name" value="FtsH protease domain-like"/>
    <property type="match status" value="1"/>
</dbReference>
<feature type="transmembrane region" description="Helical" evidence="2">
    <location>
        <begin position="213"/>
        <end position="238"/>
    </location>
</feature>
<keyword evidence="2" id="KW-1133">Transmembrane helix</keyword>
<dbReference type="AlphaFoldDB" id="A0A8J2WKW2"/>
<protein>
    <recommendedName>
        <fullName evidence="6">H(+)-exporting diphosphatase</fullName>
    </recommendedName>
</protein>
<dbReference type="GO" id="GO:0005524">
    <property type="term" value="F:ATP binding"/>
    <property type="evidence" value="ECO:0007669"/>
    <property type="project" value="InterPro"/>
</dbReference>
<dbReference type="OrthoDB" id="66620at2759"/>
<dbReference type="EMBL" id="CAKKNE010000003">
    <property type="protein sequence ID" value="CAH0372150.1"/>
    <property type="molecule type" value="Genomic_DNA"/>
</dbReference>
<evidence type="ECO:0000256" key="2">
    <source>
        <dbReference type="SAM" id="Phobius"/>
    </source>
</evidence>
<dbReference type="InterPro" id="IPR037219">
    <property type="entry name" value="Peptidase_M41-like"/>
</dbReference>
<feature type="signal peptide" evidence="3">
    <location>
        <begin position="1"/>
        <end position="15"/>
    </location>
</feature>
<keyword evidence="2" id="KW-0812">Transmembrane</keyword>
<feature type="coiled-coil region" evidence="1">
    <location>
        <begin position="31"/>
        <end position="65"/>
    </location>
</feature>
<evidence type="ECO:0000313" key="5">
    <source>
        <dbReference type="Proteomes" id="UP000789595"/>
    </source>
</evidence>
<dbReference type="Proteomes" id="UP000789595">
    <property type="component" value="Unassembled WGS sequence"/>
</dbReference>
<feature type="transmembrane region" description="Helical" evidence="2">
    <location>
        <begin position="179"/>
        <end position="201"/>
    </location>
</feature>
<name>A0A8J2WKW2_9STRA</name>
<gene>
    <name evidence="4" type="ORF">PECAL_3P21290</name>
</gene>
<keyword evidence="5" id="KW-1185">Reference proteome</keyword>
<dbReference type="GO" id="GO:0004222">
    <property type="term" value="F:metalloendopeptidase activity"/>
    <property type="evidence" value="ECO:0007669"/>
    <property type="project" value="InterPro"/>
</dbReference>
<evidence type="ECO:0000313" key="4">
    <source>
        <dbReference type="EMBL" id="CAH0372150.1"/>
    </source>
</evidence>